<feature type="region of interest" description="Disordered" evidence="2">
    <location>
        <begin position="93"/>
        <end position="311"/>
    </location>
</feature>
<dbReference type="Proteomes" id="UP000521943">
    <property type="component" value="Unassembled WGS sequence"/>
</dbReference>
<evidence type="ECO:0000256" key="2">
    <source>
        <dbReference type="SAM" id="MobiDB-lite"/>
    </source>
</evidence>
<sequence length="934" mass="101840">MDNTYGRNRQSIADIEDVLYRIFNGHPNSHSNADGEPVIPADALVDVLFSFSDAFNGVPLLSSEEQTMLETLLTNHPDLECTPGILLKFIAQKTAADSPSPPESPADDDTQQLSDRGRSDDRTGGHSRSSSNESNSASYYRGSSRPPSRGPPQTPGGSGKSPFDAASRQRSTPLVAAPPSTWAKRPPAHRRKSDAGNRSDSESGGPPSSFDRRTLRGHGPSNPVSPASSSVDLGTFSPVSSPSPHSRPPSRQHAHSNSGGFASLHYDEHGYSSPDETVHHRRRSIGATGSVNTVPLPRLNPDAGDSDDEESVLGLLTSGRATLESNASMDDLARLDALQRQNEELKKKRAETEDILHKKIAEHEADYADLQANLDQLRMELGATKREEKELRSKERQNMQQISSLEQEVAKLSKQVHSTRETYTRLQKNYAEQCSASETYRDELREKEKKILALEEARSIQDVERDKLEAERHIYEERILRLEEELSAAMSTFSDLDEQKHQNLLLKETIDRMRYDIDELRAQNASNAAGGQTSTSNESGGNNTLQSELAGKMIWEGDEEQSEGSVSTDTAVEEDDDIEGEEEDVIQTIITRKKRKVASRAAIEKYHQREFEEAKEYSDTGVQYDPTNFAISRSAQTEEPPKILTASFSTQTDPIPEPAPLPPPKVTVTCEMEIQTDEQEEAIISRSPSPRHLESMASSSSTVVPPTPKPRLLDDIDPSLIPLDQPPAYSQITGEEHSNWHIVSEVLKRWHSGATIPVEPVEGGVSEEAVEEWRALKEELGVGCTVIDKIIEGSVTTRKDSSKSGDDKGKGKGKSRRDRFYNIYNTYVYGNGNGGAGGASIASTVLGQAVMVVSASALVMLAMSPYVVPQFGSVPGGATYYDRAAWNSFNSLGAVGEGFGIGAGGVRGEGVAVVWDVLGRIGGGAARIARGWPT</sequence>
<feature type="compositionally biased region" description="Basic and acidic residues" evidence="2">
    <location>
        <begin position="115"/>
        <end position="124"/>
    </location>
</feature>
<gene>
    <name evidence="3" type="ORF">DFP72DRAFT_1008884</name>
</gene>
<evidence type="ECO:0000313" key="4">
    <source>
        <dbReference type="Proteomes" id="UP000521943"/>
    </source>
</evidence>
<keyword evidence="4" id="KW-1185">Reference proteome</keyword>
<comment type="caution">
    <text evidence="3">The sequence shown here is derived from an EMBL/GenBank/DDBJ whole genome shotgun (WGS) entry which is preliminary data.</text>
</comment>
<feature type="region of interest" description="Disordered" evidence="2">
    <location>
        <begin position="525"/>
        <end position="545"/>
    </location>
</feature>
<feature type="compositionally biased region" description="Acidic residues" evidence="2">
    <location>
        <begin position="571"/>
        <end position="584"/>
    </location>
</feature>
<feature type="region of interest" description="Disordered" evidence="2">
    <location>
        <begin position="558"/>
        <end position="584"/>
    </location>
</feature>
<evidence type="ECO:0000313" key="3">
    <source>
        <dbReference type="EMBL" id="KAF6755445.1"/>
    </source>
</evidence>
<keyword evidence="1" id="KW-0175">Coiled coil</keyword>
<feature type="region of interest" description="Disordered" evidence="2">
    <location>
        <begin position="686"/>
        <end position="709"/>
    </location>
</feature>
<feature type="compositionally biased region" description="Low complexity" evidence="2">
    <location>
        <begin position="220"/>
        <end position="244"/>
    </location>
</feature>
<evidence type="ECO:0000256" key="1">
    <source>
        <dbReference type="SAM" id="Coils"/>
    </source>
</evidence>
<feature type="compositionally biased region" description="Basic and acidic residues" evidence="2">
    <location>
        <begin position="797"/>
        <end position="810"/>
    </location>
</feature>
<feature type="coiled-coil region" evidence="1">
    <location>
        <begin position="328"/>
        <end position="499"/>
    </location>
</feature>
<feature type="compositionally biased region" description="Low complexity" evidence="2">
    <location>
        <begin position="127"/>
        <end position="147"/>
    </location>
</feature>
<reference evidence="3 4" key="1">
    <citation type="submission" date="2020-07" db="EMBL/GenBank/DDBJ databases">
        <title>Comparative genomics of pyrophilous fungi reveals a link between fire events and developmental genes.</title>
        <authorList>
            <consortium name="DOE Joint Genome Institute"/>
            <person name="Steindorff A.S."/>
            <person name="Carver A."/>
            <person name="Calhoun S."/>
            <person name="Stillman K."/>
            <person name="Liu H."/>
            <person name="Lipzen A."/>
            <person name="Pangilinan J."/>
            <person name="Labutti K."/>
            <person name="Bruns T.D."/>
            <person name="Grigoriev I.V."/>
        </authorList>
    </citation>
    <scope>NUCLEOTIDE SEQUENCE [LARGE SCALE GENOMIC DNA]</scope>
    <source>
        <strain evidence="3 4">CBS 144469</strain>
    </source>
</reference>
<proteinExistence type="predicted"/>
<feature type="region of interest" description="Disordered" evidence="2">
    <location>
        <begin position="795"/>
        <end position="815"/>
    </location>
</feature>
<accession>A0A8H6HY93</accession>
<protein>
    <submittedName>
        <fullName evidence="3">Uncharacterized protein</fullName>
    </submittedName>
</protein>
<dbReference type="AlphaFoldDB" id="A0A8H6HY93"/>
<name>A0A8H6HY93_9AGAR</name>
<dbReference type="OrthoDB" id="432685at2759"/>
<organism evidence="3 4">
    <name type="scientific">Ephemerocybe angulata</name>
    <dbReference type="NCBI Taxonomy" id="980116"/>
    <lineage>
        <taxon>Eukaryota</taxon>
        <taxon>Fungi</taxon>
        <taxon>Dikarya</taxon>
        <taxon>Basidiomycota</taxon>
        <taxon>Agaricomycotina</taxon>
        <taxon>Agaricomycetes</taxon>
        <taxon>Agaricomycetidae</taxon>
        <taxon>Agaricales</taxon>
        <taxon>Agaricineae</taxon>
        <taxon>Psathyrellaceae</taxon>
        <taxon>Ephemerocybe</taxon>
    </lineage>
</organism>
<dbReference type="EMBL" id="JACGCI010000030">
    <property type="protein sequence ID" value="KAF6755445.1"/>
    <property type="molecule type" value="Genomic_DNA"/>
</dbReference>